<feature type="transmembrane region" description="Helical" evidence="4">
    <location>
        <begin position="384"/>
        <end position="406"/>
    </location>
</feature>
<dbReference type="InterPro" id="IPR036259">
    <property type="entry name" value="MFS_trans_sf"/>
</dbReference>
<dbReference type="SUPFAM" id="SSF103473">
    <property type="entry name" value="MFS general substrate transporter"/>
    <property type="match status" value="1"/>
</dbReference>
<feature type="transmembrane region" description="Helical" evidence="4">
    <location>
        <begin position="267"/>
        <end position="288"/>
    </location>
</feature>
<sequence length="419" mass="42897">MNGTTGEIIAATPAASSPDGRAWMMVFRAFLAQNVAVGSAFGGFGVSVLSLQELHGASRGETALALSLSVLGMGLVSPFVAALIARLGLRWTMTIGALISGCGYGLLAIAPNMQVVLLLYAVPIGAGLSMFGPFPASVLASNWFRHNPGLALGIANMPLFVALMPMAGLIIIRDQGLPAFYLTLAALHLALLPLMIGVSDAATHGVEHTEGSPRSDSGVMRSIRSVLSSPSFWVMSLFAGYLNAVGITGVSHLAAFAAERGVGAEEAAGLLSILGGAAIIGSIAVGILSNRLGAPATLALIGAGMAISWFVLLSTLSFPIMALAALTLGAGGAGIFPAVSMLSGRLFGQQSLPRIIGLYSPVTLPLTFFLPPLAGVLRDEMRSYTPVAVIIIGGCAIVTMVFLAMARRLADRPAQSAEA</sequence>
<gene>
    <name evidence="6" type="ORF">MU848_04555</name>
</gene>
<keyword evidence="7" id="KW-1185">Reference proteome</keyword>
<dbReference type="Gene3D" id="1.20.1250.20">
    <property type="entry name" value="MFS general substrate transporter like domains"/>
    <property type="match status" value="1"/>
</dbReference>
<dbReference type="Proteomes" id="UP001203512">
    <property type="component" value="Unassembled WGS sequence"/>
</dbReference>
<dbReference type="InterPro" id="IPR050327">
    <property type="entry name" value="Proton-linked_MCT"/>
</dbReference>
<evidence type="ECO:0000313" key="6">
    <source>
        <dbReference type="EMBL" id="MCK0530854.1"/>
    </source>
</evidence>
<dbReference type="InterPro" id="IPR020846">
    <property type="entry name" value="MFS_dom"/>
</dbReference>
<evidence type="ECO:0000259" key="5">
    <source>
        <dbReference type="PROSITE" id="PS50850"/>
    </source>
</evidence>
<feature type="transmembrane region" description="Helical" evidence="4">
    <location>
        <begin position="232"/>
        <end position="255"/>
    </location>
</feature>
<dbReference type="InterPro" id="IPR011701">
    <property type="entry name" value="MFS"/>
</dbReference>
<evidence type="ECO:0000256" key="3">
    <source>
        <dbReference type="ARBA" id="ARBA00023136"/>
    </source>
</evidence>
<protein>
    <submittedName>
        <fullName evidence="6">MFS transporter</fullName>
    </submittedName>
</protein>
<name>A0ABT0DUW7_9SPHN</name>
<feature type="transmembrane region" description="Helical" evidence="4">
    <location>
        <begin position="117"/>
        <end position="138"/>
    </location>
</feature>
<feature type="transmembrane region" description="Helical" evidence="4">
    <location>
        <begin position="179"/>
        <end position="198"/>
    </location>
</feature>
<feature type="transmembrane region" description="Helical" evidence="4">
    <location>
        <begin position="63"/>
        <end position="85"/>
    </location>
</feature>
<organism evidence="6 7">
    <name type="scientific">Sphingobium agri</name>
    <dbReference type="NCBI Taxonomy" id="2933566"/>
    <lineage>
        <taxon>Bacteria</taxon>
        <taxon>Pseudomonadati</taxon>
        <taxon>Pseudomonadota</taxon>
        <taxon>Alphaproteobacteria</taxon>
        <taxon>Sphingomonadales</taxon>
        <taxon>Sphingomonadaceae</taxon>
        <taxon>Sphingobium</taxon>
    </lineage>
</organism>
<dbReference type="PANTHER" id="PTHR11360:SF284">
    <property type="entry name" value="EG:103B4.3 PROTEIN-RELATED"/>
    <property type="match status" value="1"/>
</dbReference>
<evidence type="ECO:0000313" key="7">
    <source>
        <dbReference type="Proteomes" id="UP001203512"/>
    </source>
</evidence>
<evidence type="ECO:0000256" key="2">
    <source>
        <dbReference type="ARBA" id="ARBA00022989"/>
    </source>
</evidence>
<feature type="transmembrane region" description="Helical" evidence="4">
    <location>
        <begin position="320"/>
        <end position="343"/>
    </location>
</feature>
<keyword evidence="3 4" id="KW-0472">Membrane</keyword>
<comment type="caution">
    <text evidence="6">The sequence shown here is derived from an EMBL/GenBank/DDBJ whole genome shotgun (WGS) entry which is preliminary data.</text>
</comment>
<dbReference type="PANTHER" id="PTHR11360">
    <property type="entry name" value="MONOCARBOXYLATE TRANSPORTER"/>
    <property type="match status" value="1"/>
</dbReference>
<dbReference type="EMBL" id="JALKHS010000006">
    <property type="protein sequence ID" value="MCK0530854.1"/>
    <property type="molecule type" value="Genomic_DNA"/>
</dbReference>
<dbReference type="Pfam" id="PF07690">
    <property type="entry name" value="MFS_1"/>
    <property type="match status" value="1"/>
</dbReference>
<keyword evidence="2 4" id="KW-1133">Transmembrane helix</keyword>
<feature type="transmembrane region" description="Helical" evidence="4">
    <location>
        <begin position="150"/>
        <end position="172"/>
    </location>
</feature>
<evidence type="ECO:0000256" key="4">
    <source>
        <dbReference type="SAM" id="Phobius"/>
    </source>
</evidence>
<reference evidence="6 7" key="1">
    <citation type="submission" date="2022-04" db="EMBL/GenBank/DDBJ databases">
        <authorList>
            <person name="Huq M.A."/>
        </authorList>
    </citation>
    <scope>NUCLEOTIDE SEQUENCE [LARGE SCALE GENOMIC DNA]</scope>
    <source>
        <strain evidence="6 7">MAH-33</strain>
    </source>
</reference>
<feature type="transmembrane region" description="Helical" evidence="4">
    <location>
        <begin position="355"/>
        <end position="377"/>
    </location>
</feature>
<feature type="transmembrane region" description="Helical" evidence="4">
    <location>
        <begin position="91"/>
        <end position="110"/>
    </location>
</feature>
<proteinExistence type="predicted"/>
<evidence type="ECO:0000256" key="1">
    <source>
        <dbReference type="ARBA" id="ARBA00022692"/>
    </source>
</evidence>
<feature type="transmembrane region" description="Helical" evidence="4">
    <location>
        <begin position="294"/>
        <end position="313"/>
    </location>
</feature>
<feature type="domain" description="Major facilitator superfamily (MFS) profile" evidence="5">
    <location>
        <begin position="22"/>
        <end position="411"/>
    </location>
</feature>
<dbReference type="PROSITE" id="PS50850">
    <property type="entry name" value="MFS"/>
    <property type="match status" value="1"/>
</dbReference>
<accession>A0ABT0DUW7</accession>
<keyword evidence="1 4" id="KW-0812">Transmembrane</keyword>
<dbReference type="RefSeq" id="WP_247230497.1">
    <property type="nucleotide sequence ID" value="NZ_JALKHS010000006.1"/>
</dbReference>
<feature type="transmembrane region" description="Helical" evidence="4">
    <location>
        <begin position="30"/>
        <end position="51"/>
    </location>
</feature>